<evidence type="ECO:0000313" key="1">
    <source>
        <dbReference type="EMBL" id="KIK82157.1"/>
    </source>
</evidence>
<sequence length="78" mass="8875">MERNYLLNFVLVHLSDALYRILYLWLGVPPYNQNCLITAPPYLCADPKFGSFFAPSLSPSSQTPVAKAFYYQRVLSLA</sequence>
<evidence type="ECO:0000313" key="2">
    <source>
        <dbReference type="Proteomes" id="UP000054538"/>
    </source>
</evidence>
<protein>
    <submittedName>
        <fullName evidence="1">Uncharacterized protein</fullName>
    </submittedName>
</protein>
<dbReference type="HOGENOM" id="CLU_2622758_0_0_1"/>
<dbReference type="Proteomes" id="UP000054538">
    <property type="component" value="Unassembled WGS sequence"/>
</dbReference>
<reference evidence="1 2" key="1">
    <citation type="submission" date="2014-04" db="EMBL/GenBank/DDBJ databases">
        <authorList>
            <consortium name="DOE Joint Genome Institute"/>
            <person name="Kuo A."/>
            <person name="Kohler A."/>
            <person name="Jargeat P."/>
            <person name="Nagy L.G."/>
            <person name="Floudas D."/>
            <person name="Copeland A."/>
            <person name="Barry K.W."/>
            <person name="Cichocki N."/>
            <person name="Veneault-Fourrey C."/>
            <person name="LaButti K."/>
            <person name="Lindquist E.A."/>
            <person name="Lipzen A."/>
            <person name="Lundell T."/>
            <person name="Morin E."/>
            <person name="Murat C."/>
            <person name="Sun H."/>
            <person name="Tunlid A."/>
            <person name="Henrissat B."/>
            <person name="Grigoriev I.V."/>
            <person name="Hibbett D.S."/>
            <person name="Martin F."/>
            <person name="Nordberg H.P."/>
            <person name="Cantor M.N."/>
            <person name="Hua S.X."/>
        </authorList>
    </citation>
    <scope>NUCLEOTIDE SEQUENCE [LARGE SCALE GENOMIC DNA]</scope>
    <source>
        <strain evidence="1 2">Ve08.2h10</strain>
    </source>
</reference>
<keyword evidence="2" id="KW-1185">Reference proteome</keyword>
<organism evidence="1 2">
    <name type="scientific">Paxillus rubicundulus Ve08.2h10</name>
    <dbReference type="NCBI Taxonomy" id="930991"/>
    <lineage>
        <taxon>Eukaryota</taxon>
        <taxon>Fungi</taxon>
        <taxon>Dikarya</taxon>
        <taxon>Basidiomycota</taxon>
        <taxon>Agaricomycotina</taxon>
        <taxon>Agaricomycetes</taxon>
        <taxon>Agaricomycetidae</taxon>
        <taxon>Boletales</taxon>
        <taxon>Paxilineae</taxon>
        <taxon>Paxillaceae</taxon>
        <taxon>Paxillus</taxon>
    </lineage>
</organism>
<accession>A0A0D0CHH3</accession>
<dbReference type="InParanoid" id="A0A0D0CHH3"/>
<reference evidence="2" key="2">
    <citation type="submission" date="2015-01" db="EMBL/GenBank/DDBJ databases">
        <title>Evolutionary Origins and Diversification of the Mycorrhizal Mutualists.</title>
        <authorList>
            <consortium name="DOE Joint Genome Institute"/>
            <consortium name="Mycorrhizal Genomics Consortium"/>
            <person name="Kohler A."/>
            <person name="Kuo A."/>
            <person name="Nagy L.G."/>
            <person name="Floudas D."/>
            <person name="Copeland A."/>
            <person name="Barry K.W."/>
            <person name="Cichocki N."/>
            <person name="Veneault-Fourrey C."/>
            <person name="LaButti K."/>
            <person name="Lindquist E.A."/>
            <person name="Lipzen A."/>
            <person name="Lundell T."/>
            <person name="Morin E."/>
            <person name="Murat C."/>
            <person name="Riley R."/>
            <person name="Ohm R."/>
            <person name="Sun H."/>
            <person name="Tunlid A."/>
            <person name="Henrissat B."/>
            <person name="Grigoriev I.V."/>
            <person name="Hibbett D.S."/>
            <person name="Martin F."/>
        </authorList>
    </citation>
    <scope>NUCLEOTIDE SEQUENCE [LARGE SCALE GENOMIC DNA]</scope>
    <source>
        <strain evidence="2">Ve08.2h10</strain>
    </source>
</reference>
<name>A0A0D0CHH3_9AGAM</name>
<dbReference type="AlphaFoldDB" id="A0A0D0CHH3"/>
<proteinExistence type="predicted"/>
<dbReference type="EMBL" id="KN825670">
    <property type="protein sequence ID" value="KIK82157.1"/>
    <property type="molecule type" value="Genomic_DNA"/>
</dbReference>
<gene>
    <name evidence="1" type="ORF">PAXRUDRAFT_832374</name>
</gene>